<reference evidence="2" key="1">
    <citation type="submission" date="2021-12" db="EMBL/GenBank/DDBJ databases">
        <authorList>
            <person name="King R."/>
        </authorList>
    </citation>
    <scope>NUCLEOTIDE SEQUENCE</scope>
</reference>
<dbReference type="InterPro" id="IPR015897">
    <property type="entry name" value="CHK_kinase-like"/>
</dbReference>
<sequence length="391" mass="45615">MFATSFKEILVKVFPDNEIVSHEVFPILSAGDNYGVEVLGVSVSTKDKSTNEDKVIHGVVKMIPEDSKNRVATRSNDSFLNEIIFYNRVIPALEQFRLDKNAVSPIKFFPIYYAAYANLDDKNEVSQSLLLIENLTKNNYVKVPRHLGFDLDSARMVLNDLAHFHAITIACKILEPNIFNKQIKPHLKGVYFEKNLPDTIYEKYYEDCFQILHNKKLCNIYGDRVKANLKKPNRGKINEDFATCTHGDYWIDHNLLQFEDVHPMAHKMLNFQKCVYNSLTDDLILFLFTSINNKILESNFEDFLHFYFLKFIDFVEEFKIKPKWTVAQFEAELRFSAQKALFTRCISMVYPMCRSIERFNPNDNINTFPLSEAHKEKIVLIILLFASKKWI</sequence>
<dbReference type="OrthoDB" id="191037at2759"/>
<dbReference type="SMART" id="SM00587">
    <property type="entry name" value="CHK"/>
    <property type="match status" value="1"/>
</dbReference>
<dbReference type="Pfam" id="PF02958">
    <property type="entry name" value="EcKL"/>
    <property type="match status" value="1"/>
</dbReference>
<gene>
    <name evidence="2" type="ORF">MELIAE_LOCUS3440</name>
</gene>
<dbReference type="InterPro" id="IPR004119">
    <property type="entry name" value="EcKL"/>
</dbReference>
<evidence type="ECO:0000313" key="3">
    <source>
        <dbReference type="Proteomes" id="UP001154078"/>
    </source>
</evidence>
<name>A0A9P0AZC0_BRAAE</name>
<organism evidence="2 3">
    <name type="scientific">Brassicogethes aeneus</name>
    <name type="common">Rape pollen beetle</name>
    <name type="synonym">Meligethes aeneus</name>
    <dbReference type="NCBI Taxonomy" id="1431903"/>
    <lineage>
        <taxon>Eukaryota</taxon>
        <taxon>Metazoa</taxon>
        <taxon>Ecdysozoa</taxon>
        <taxon>Arthropoda</taxon>
        <taxon>Hexapoda</taxon>
        <taxon>Insecta</taxon>
        <taxon>Pterygota</taxon>
        <taxon>Neoptera</taxon>
        <taxon>Endopterygota</taxon>
        <taxon>Coleoptera</taxon>
        <taxon>Polyphaga</taxon>
        <taxon>Cucujiformia</taxon>
        <taxon>Nitidulidae</taxon>
        <taxon>Meligethinae</taxon>
        <taxon>Brassicogethes</taxon>
    </lineage>
</organism>
<dbReference type="PANTHER" id="PTHR11012">
    <property type="entry name" value="PROTEIN KINASE-LIKE DOMAIN-CONTAINING"/>
    <property type="match status" value="1"/>
</dbReference>
<accession>A0A9P0AZC0</accession>
<dbReference type="AlphaFoldDB" id="A0A9P0AZC0"/>
<dbReference type="Proteomes" id="UP001154078">
    <property type="component" value="Chromosome 2"/>
</dbReference>
<evidence type="ECO:0000259" key="1">
    <source>
        <dbReference type="SMART" id="SM00587"/>
    </source>
</evidence>
<protein>
    <recommendedName>
        <fullName evidence="1">CHK kinase-like domain-containing protein</fullName>
    </recommendedName>
</protein>
<dbReference type="EMBL" id="OV121133">
    <property type="protein sequence ID" value="CAH0550677.1"/>
    <property type="molecule type" value="Genomic_DNA"/>
</dbReference>
<proteinExistence type="predicted"/>
<evidence type="ECO:0000313" key="2">
    <source>
        <dbReference type="EMBL" id="CAH0550677.1"/>
    </source>
</evidence>
<dbReference type="PANTHER" id="PTHR11012:SF55">
    <property type="entry name" value="BHLH DOMAIN-CONTAINING PROTEIN"/>
    <property type="match status" value="1"/>
</dbReference>
<dbReference type="InterPro" id="IPR011009">
    <property type="entry name" value="Kinase-like_dom_sf"/>
</dbReference>
<keyword evidence="3" id="KW-1185">Reference proteome</keyword>
<dbReference type="SUPFAM" id="SSF56112">
    <property type="entry name" value="Protein kinase-like (PK-like)"/>
    <property type="match status" value="1"/>
</dbReference>
<feature type="domain" description="CHK kinase-like" evidence="1">
    <location>
        <begin position="130"/>
        <end position="317"/>
    </location>
</feature>